<comment type="caution">
    <text evidence="5">The sequence shown here is derived from an EMBL/GenBank/DDBJ whole genome shotgun (WGS) entry which is preliminary data.</text>
</comment>
<dbReference type="InterPro" id="IPR028978">
    <property type="entry name" value="Chorismate_lyase_/UTRA_dom_sf"/>
</dbReference>
<dbReference type="Pfam" id="PF00392">
    <property type="entry name" value="GntR"/>
    <property type="match status" value="1"/>
</dbReference>
<accession>A0A1Y3QV82</accession>
<dbReference type="RefSeq" id="WP_018696821.1">
    <property type="nucleotide sequence ID" value="NZ_AP025562.1"/>
</dbReference>
<dbReference type="Proteomes" id="UP000195772">
    <property type="component" value="Unassembled WGS sequence"/>
</dbReference>
<dbReference type="PROSITE" id="PS50949">
    <property type="entry name" value="HTH_GNTR"/>
    <property type="match status" value="1"/>
</dbReference>
<dbReference type="AlphaFoldDB" id="A0A1Y3QV82"/>
<evidence type="ECO:0000313" key="6">
    <source>
        <dbReference type="Proteomes" id="UP000195772"/>
    </source>
</evidence>
<sequence>MKLQLDPNSSKPLHQQAEDLLRRMIQQEEYRKGKLLPNEVELSKELNISRNTLRQAINRLVFEGLLIRKKGYGTTVAPQNVMSNARNWMSFSQEMHAQGMVVQNFELHISRKTPPAEASEFLNAPEGARLLCLERLRGRPNLPFVYFISYFNPAIPMTGEEDMALPLYENLRKNYGIVVKTSREMVYARSANAELAEKLDINEGEPILVRKRFVLDVNDTPVEYNIGYYRADSFTYSIEFING</sequence>
<dbReference type="PANTHER" id="PTHR44846">
    <property type="entry name" value="MANNOSYL-D-GLYCERATE TRANSPORT/METABOLISM SYSTEM REPRESSOR MNGR-RELATED"/>
    <property type="match status" value="1"/>
</dbReference>
<evidence type="ECO:0000256" key="3">
    <source>
        <dbReference type="ARBA" id="ARBA00023163"/>
    </source>
</evidence>
<dbReference type="OrthoDB" id="9815017at2"/>
<keyword evidence="1" id="KW-0805">Transcription regulation</keyword>
<dbReference type="GO" id="GO:0003677">
    <property type="term" value="F:DNA binding"/>
    <property type="evidence" value="ECO:0007669"/>
    <property type="project" value="UniProtKB-KW"/>
</dbReference>
<gene>
    <name evidence="5" type="ORF">B5G41_12550</name>
</gene>
<evidence type="ECO:0000313" key="5">
    <source>
        <dbReference type="EMBL" id="OUN02188.1"/>
    </source>
</evidence>
<keyword evidence="2" id="KW-0238">DNA-binding</keyword>
<dbReference type="InterPro" id="IPR000524">
    <property type="entry name" value="Tscrpt_reg_HTH_GntR"/>
</dbReference>
<reference evidence="6" key="1">
    <citation type="submission" date="2017-04" db="EMBL/GenBank/DDBJ databases">
        <title>Function of individual gut microbiota members based on whole genome sequencing of pure cultures obtained from chicken caecum.</title>
        <authorList>
            <person name="Medvecky M."/>
            <person name="Cejkova D."/>
            <person name="Polansky O."/>
            <person name="Karasova D."/>
            <person name="Kubasova T."/>
            <person name="Cizek A."/>
            <person name="Rychlik I."/>
        </authorList>
    </citation>
    <scope>NUCLEOTIDE SEQUENCE [LARGE SCALE GENOMIC DNA]</scope>
    <source>
        <strain evidence="6">An90</strain>
    </source>
</reference>
<dbReference type="Pfam" id="PF07702">
    <property type="entry name" value="UTRA"/>
    <property type="match status" value="1"/>
</dbReference>
<evidence type="ECO:0000259" key="4">
    <source>
        <dbReference type="PROSITE" id="PS50949"/>
    </source>
</evidence>
<dbReference type="InterPro" id="IPR036388">
    <property type="entry name" value="WH-like_DNA-bd_sf"/>
</dbReference>
<dbReference type="GO" id="GO:0045892">
    <property type="term" value="P:negative regulation of DNA-templated transcription"/>
    <property type="evidence" value="ECO:0007669"/>
    <property type="project" value="TreeGrafter"/>
</dbReference>
<evidence type="ECO:0000256" key="1">
    <source>
        <dbReference type="ARBA" id="ARBA00023015"/>
    </source>
</evidence>
<organism evidence="5 6">
    <name type="scientific">Alistipes onderdonkii</name>
    <dbReference type="NCBI Taxonomy" id="328813"/>
    <lineage>
        <taxon>Bacteria</taxon>
        <taxon>Pseudomonadati</taxon>
        <taxon>Bacteroidota</taxon>
        <taxon>Bacteroidia</taxon>
        <taxon>Bacteroidales</taxon>
        <taxon>Rikenellaceae</taxon>
        <taxon>Alistipes</taxon>
    </lineage>
</organism>
<protein>
    <submittedName>
        <fullName evidence="5">GntR family transcriptional regulator</fullName>
    </submittedName>
</protein>
<dbReference type="PANTHER" id="PTHR44846:SF1">
    <property type="entry name" value="MANNOSYL-D-GLYCERATE TRANSPORT_METABOLISM SYSTEM REPRESSOR MNGR-RELATED"/>
    <property type="match status" value="1"/>
</dbReference>
<proteinExistence type="predicted"/>
<keyword evidence="3" id="KW-0804">Transcription</keyword>
<dbReference type="SUPFAM" id="SSF64288">
    <property type="entry name" value="Chorismate lyase-like"/>
    <property type="match status" value="1"/>
</dbReference>
<dbReference type="eggNOG" id="COG2188">
    <property type="taxonomic scope" value="Bacteria"/>
</dbReference>
<dbReference type="SUPFAM" id="SSF46785">
    <property type="entry name" value="Winged helix' DNA-binding domain"/>
    <property type="match status" value="1"/>
</dbReference>
<dbReference type="Gene3D" id="1.10.10.10">
    <property type="entry name" value="Winged helix-like DNA-binding domain superfamily/Winged helix DNA-binding domain"/>
    <property type="match status" value="1"/>
</dbReference>
<dbReference type="CDD" id="cd07377">
    <property type="entry name" value="WHTH_GntR"/>
    <property type="match status" value="1"/>
</dbReference>
<dbReference type="SMART" id="SM00866">
    <property type="entry name" value="UTRA"/>
    <property type="match status" value="1"/>
</dbReference>
<dbReference type="InterPro" id="IPR011663">
    <property type="entry name" value="UTRA"/>
</dbReference>
<name>A0A1Y3QV82_9BACT</name>
<dbReference type="EMBL" id="NFHB01000009">
    <property type="protein sequence ID" value="OUN02188.1"/>
    <property type="molecule type" value="Genomic_DNA"/>
</dbReference>
<dbReference type="InterPro" id="IPR036390">
    <property type="entry name" value="WH_DNA-bd_sf"/>
</dbReference>
<evidence type="ECO:0000256" key="2">
    <source>
        <dbReference type="ARBA" id="ARBA00023125"/>
    </source>
</evidence>
<dbReference type="PRINTS" id="PR00035">
    <property type="entry name" value="HTHGNTR"/>
</dbReference>
<dbReference type="Gene3D" id="3.40.1410.10">
    <property type="entry name" value="Chorismate lyase-like"/>
    <property type="match status" value="1"/>
</dbReference>
<dbReference type="InterPro" id="IPR050679">
    <property type="entry name" value="Bact_HTH_transcr_reg"/>
</dbReference>
<dbReference type="SMART" id="SM00345">
    <property type="entry name" value="HTH_GNTR"/>
    <property type="match status" value="1"/>
</dbReference>
<feature type="domain" description="HTH gntR-type" evidence="4">
    <location>
        <begin position="11"/>
        <end position="79"/>
    </location>
</feature>
<dbReference type="GO" id="GO:0003700">
    <property type="term" value="F:DNA-binding transcription factor activity"/>
    <property type="evidence" value="ECO:0007669"/>
    <property type="project" value="InterPro"/>
</dbReference>